<feature type="transmembrane region" description="Helical" evidence="1">
    <location>
        <begin position="81"/>
        <end position="112"/>
    </location>
</feature>
<feature type="transmembrane region" description="Helical" evidence="1">
    <location>
        <begin position="132"/>
        <end position="153"/>
    </location>
</feature>
<accession>A0AAE9FAP9</accession>
<evidence type="ECO:0000256" key="1">
    <source>
        <dbReference type="SAM" id="Phobius"/>
    </source>
</evidence>
<dbReference type="Proteomes" id="UP000829354">
    <property type="component" value="Chromosome X"/>
</dbReference>
<evidence type="ECO:0000313" key="3">
    <source>
        <dbReference type="Proteomes" id="UP000829354"/>
    </source>
</evidence>
<dbReference type="EMBL" id="CP092625">
    <property type="protein sequence ID" value="UMM42276.1"/>
    <property type="molecule type" value="Genomic_DNA"/>
</dbReference>
<reference evidence="2 3" key="1">
    <citation type="submission" date="2022-04" db="EMBL/GenBank/DDBJ databases">
        <title>Chromosome-level reference genomes for two strains of Caenorhabditis briggsae: an improved platform for comparative genomics.</title>
        <authorList>
            <person name="Stevens L."/>
            <person name="Andersen E."/>
        </authorList>
    </citation>
    <scope>NUCLEOTIDE SEQUENCE [LARGE SCALE GENOMIC DNA]</scope>
    <source>
        <strain evidence="2">VX34</strain>
        <tissue evidence="2">Whole-organism</tissue>
    </source>
</reference>
<name>A0AAE9FAP9_CAEBR</name>
<feature type="transmembrane region" description="Helical" evidence="1">
    <location>
        <begin position="39"/>
        <end position="60"/>
    </location>
</feature>
<evidence type="ECO:0000313" key="2">
    <source>
        <dbReference type="EMBL" id="UMM42276.1"/>
    </source>
</evidence>
<keyword evidence="1" id="KW-0472">Membrane</keyword>
<dbReference type="AlphaFoldDB" id="A0AAE9FAP9"/>
<gene>
    <name evidence="2" type="ORF">L5515_018167</name>
</gene>
<organism evidence="2 3">
    <name type="scientific">Caenorhabditis briggsae</name>
    <dbReference type="NCBI Taxonomy" id="6238"/>
    <lineage>
        <taxon>Eukaryota</taxon>
        <taxon>Metazoa</taxon>
        <taxon>Ecdysozoa</taxon>
        <taxon>Nematoda</taxon>
        <taxon>Chromadorea</taxon>
        <taxon>Rhabditida</taxon>
        <taxon>Rhabditina</taxon>
        <taxon>Rhabditomorpha</taxon>
        <taxon>Rhabditoidea</taxon>
        <taxon>Rhabditidae</taxon>
        <taxon>Peloderinae</taxon>
        <taxon>Caenorhabditis</taxon>
    </lineage>
</organism>
<keyword evidence="1" id="KW-0812">Transmembrane</keyword>
<keyword evidence="1" id="KW-1133">Transmembrane helix</keyword>
<keyword evidence="3" id="KW-1185">Reference proteome</keyword>
<protein>
    <submittedName>
        <fullName evidence="2">Uncharacterized protein</fullName>
    </submittedName>
</protein>
<sequence length="164" mass="19290">MAAEIYLKTAGKLIREDFTRIYDFFTPILSKPCLTILKIIGSLFIFAQIVLLIIFVLFVVRYIIGKMGYPVRRTMHQIYTFLLAVSVIQIFICQYIIIIPLQFVVLMVFVAAVERRPSPTLIMFNTLDFSSIVEFFFLVVSLYSLSFVIECVIRRFERRRRWGH</sequence>
<proteinExistence type="predicted"/>